<dbReference type="AlphaFoldDB" id="A0A5A5U2F6"/>
<keyword evidence="1" id="KW-0812">Transmembrane</keyword>
<dbReference type="RefSeq" id="WP_149334796.1">
    <property type="nucleotide sequence ID" value="NZ_BJJW01000016.1"/>
</dbReference>
<dbReference type="Pfam" id="PF04018">
    <property type="entry name" value="VCA0040-like"/>
    <property type="match status" value="1"/>
</dbReference>
<name>A0A5A5U2F6_LEUCI</name>
<comment type="caution">
    <text evidence="2">The sequence shown here is derived from an EMBL/GenBank/DDBJ whole genome shotgun (WGS) entry which is preliminary data.</text>
</comment>
<feature type="transmembrane region" description="Helical" evidence="1">
    <location>
        <begin position="58"/>
        <end position="76"/>
    </location>
</feature>
<protein>
    <submittedName>
        <fullName evidence="2">DUF368 domain-containing protein</fullName>
    </submittedName>
</protein>
<feature type="transmembrane region" description="Helical" evidence="1">
    <location>
        <begin position="248"/>
        <end position="270"/>
    </location>
</feature>
<keyword evidence="1" id="KW-0472">Membrane</keyword>
<evidence type="ECO:0000313" key="3">
    <source>
        <dbReference type="Proteomes" id="UP000323274"/>
    </source>
</evidence>
<feature type="transmembrane region" description="Helical" evidence="1">
    <location>
        <begin position="222"/>
        <end position="242"/>
    </location>
</feature>
<dbReference type="PANTHER" id="PTHR37308">
    <property type="entry name" value="INTEGRAL MEMBRANE PROTEIN"/>
    <property type="match status" value="1"/>
</dbReference>
<feature type="transmembrane region" description="Helical" evidence="1">
    <location>
        <begin position="192"/>
        <end position="215"/>
    </location>
</feature>
<evidence type="ECO:0000313" key="2">
    <source>
        <dbReference type="EMBL" id="GDZ84628.1"/>
    </source>
</evidence>
<feature type="transmembrane region" description="Helical" evidence="1">
    <location>
        <begin position="119"/>
        <end position="140"/>
    </location>
</feature>
<dbReference type="PANTHER" id="PTHR37308:SF1">
    <property type="entry name" value="POLYPRENYL-PHOSPHATE TRANSPORTER"/>
    <property type="match status" value="1"/>
</dbReference>
<feature type="transmembrane region" description="Helical" evidence="1">
    <location>
        <begin position="147"/>
        <end position="172"/>
    </location>
</feature>
<accession>A0A5A5U2F6</accession>
<feature type="transmembrane region" description="Helical" evidence="1">
    <location>
        <begin position="12"/>
        <end position="38"/>
    </location>
</feature>
<dbReference type="Proteomes" id="UP000323274">
    <property type="component" value="Unassembled WGS sequence"/>
</dbReference>
<proteinExistence type="predicted"/>
<reference evidence="2 3" key="1">
    <citation type="submission" date="2019-04" db="EMBL/GenBank/DDBJ databases">
        <title>A pseudo-fructophilic Leuconostoc citreum strain F192-5 isolated from peel of satsuma mandarin: the first report for isolation and characterization of strain-dependent fructophilic-like characteristics.</title>
        <authorList>
            <person name="Maeno S."/>
            <person name="Tanizawa Y."/>
            <person name="Kajikawa A."/>
            <person name="Kanesaki Y."/>
            <person name="Kubota E."/>
            <person name="Arita M."/>
            <person name="Leon D."/>
            <person name="Endo A."/>
        </authorList>
    </citation>
    <scope>NUCLEOTIDE SEQUENCE [LARGE SCALE GENOMIC DNA]</scope>
    <source>
        <strain evidence="2 3">F192-5</strain>
    </source>
</reference>
<feature type="transmembrane region" description="Helical" evidence="1">
    <location>
        <begin position="88"/>
        <end position="107"/>
    </location>
</feature>
<keyword evidence="1" id="KW-1133">Transmembrane helix</keyword>
<dbReference type="EMBL" id="BJJW01000016">
    <property type="protein sequence ID" value="GDZ84628.1"/>
    <property type="molecule type" value="Genomic_DNA"/>
</dbReference>
<dbReference type="InterPro" id="IPR007163">
    <property type="entry name" value="VCA0040-like"/>
</dbReference>
<gene>
    <name evidence="2" type="ORF">LCIT_18700</name>
</gene>
<organism evidence="2 3">
    <name type="scientific">Leuconostoc citreum</name>
    <dbReference type="NCBI Taxonomy" id="33964"/>
    <lineage>
        <taxon>Bacteria</taxon>
        <taxon>Bacillati</taxon>
        <taxon>Bacillota</taxon>
        <taxon>Bacilli</taxon>
        <taxon>Lactobacillales</taxon>
        <taxon>Lactobacillaceae</taxon>
        <taxon>Leuconostoc</taxon>
    </lineage>
</organism>
<evidence type="ECO:0000256" key="1">
    <source>
        <dbReference type="SAM" id="Phobius"/>
    </source>
</evidence>
<sequence>MENQIIKNWISRFVKGIFIALGFILPGVSGGVLAAILGLYERMLDFMAHVRQNFKRDFWYFLPVGLGGIVGIILLSNPLSYLLTTYKAVVLWGFAGAIVGTLPTLFTESSKTGRHWSDWLVLFATIIIGGVFLYNVAGLVGQLPVNFFSWLLAGGLIALGVIVPGLSPSNFLLYLGLFKPMIQGFKRADPGVFIPIALGGLVTLLLLSKIMHFLIRQYHAKVYHVILGIVIVSTVLIIVPPVADYSGFNLVSGIASALLFLIGTSIGLWMSQLEEKYK</sequence>